<feature type="region of interest" description="Disordered" evidence="3">
    <location>
        <begin position="1673"/>
        <end position="1695"/>
    </location>
</feature>
<feature type="compositionally biased region" description="Basic and acidic residues" evidence="3">
    <location>
        <begin position="496"/>
        <end position="510"/>
    </location>
</feature>
<feature type="compositionally biased region" description="Basic and acidic residues" evidence="3">
    <location>
        <begin position="1094"/>
        <end position="1124"/>
    </location>
</feature>
<feature type="region of interest" description="Disordered" evidence="3">
    <location>
        <begin position="431"/>
        <end position="523"/>
    </location>
</feature>
<feature type="compositionally biased region" description="Low complexity" evidence="3">
    <location>
        <begin position="116"/>
        <end position="166"/>
    </location>
</feature>
<feature type="compositionally biased region" description="Low complexity" evidence="3">
    <location>
        <begin position="2326"/>
        <end position="2335"/>
    </location>
</feature>
<feature type="region of interest" description="Disordered" evidence="3">
    <location>
        <begin position="1278"/>
        <end position="1298"/>
    </location>
</feature>
<feature type="compositionally biased region" description="Acidic residues" evidence="3">
    <location>
        <begin position="2094"/>
        <end position="2110"/>
    </location>
</feature>
<feature type="compositionally biased region" description="Basic and acidic residues" evidence="3">
    <location>
        <begin position="468"/>
        <end position="481"/>
    </location>
</feature>
<feature type="compositionally biased region" description="Gly residues" evidence="3">
    <location>
        <begin position="1048"/>
        <end position="1059"/>
    </location>
</feature>
<organism evidence="5 6">
    <name type="scientific">Besnoitia besnoiti</name>
    <name type="common">Apicomplexan protozoan</name>
    <dbReference type="NCBI Taxonomy" id="94643"/>
    <lineage>
        <taxon>Eukaryota</taxon>
        <taxon>Sar</taxon>
        <taxon>Alveolata</taxon>
        <taxon>Apicomplexa</taxon>
        <taxon>Conoidasida</taxon>
        <taxon>Coccidia</taxon>
        <taxon>Eucoccidiorida</taxon>
        <taxon>Eimeriorina</taxon>
        <taxon>Sarcocystidae</taxon>
        <taxon>Besnoitia</taxon>
    </lineage>
</organism>
<comment type="subcellular location">
    <subcellularLocation>
        <location evidence="1">Nucleus</location>
    </subcellularLocation>
</comment>
<feature type="compositionally biased region" description="Basic residues" evidence="3">
    <location>
        <begin position="1037"/>
        <end position="1047"/>
    </location>
</feature>
<dbReference type="STRING" id="94643.A0A2A9MCP2"/>
<feature type="compositionally biased region" description="Basic residues" evidence="3">
    <location>
        <begin position="2412"/>
        <end position="2426"/>
    </location>
</feature>
<feature type="compositionally biased region" description="Acidic residues" evidence="3">
    <location>
        <begin position="715"/>
        <end position="727"/>
    </location>
</feature>
<evidence type="ECO:0000256" key="3">
    <source>
        <dbReference type="SAM" id="MobiDB-lite"/>
    </source>
</evidence>
<evidence type="ECO:0000313" key="5">
    <source>
        <dbReference type="EMBL" id="PFH34994.1"/>
    </source>
</evidence>
<feature type="region of interest" description="Disordered" evidence="3">
    <location>
        <begin position="1864"/>
        <end position="2213"/>
    </location>
</feature>
<feature type="compositionally biased region" description="Low complexity" evidence="3">
    <location>
        <begin position="2360"/>
        <end position="2383"/>
    </location>
</feature>
<feature type="region of interest" description="Disordered" evidence="3">
    <location>
        <begin position="1"/>
        <end position="253"/>
    </location>
</feature>
<feature type="compositionally biased region" description="Polar residues" evidence="3">
    <location>
        <begin position="793"/>
        <end position="802"/>
    </location>
</feature>
<comment type="caution">
    <text evidence="5">The sequence shown here is derived from an EMBL/GenBank/DDBJ whole genome shotgun (WGS) entry which is preliminary data.</text>
</comment>
<feature type="compositionally biased region" description="Basic and acidic residues" evidence="3">
    <location>
        <begin position="2038"/>
        <end position="2054"/>
    </location>
</feature>
<feature type="region of interest" description="Disordered" evidence="3">
    <location>
        <begin position="636"/>
        <end position="802"/>
    </location>
</feature>
<gene>
    <name evidence="5" type="ORF">BESB_058810</name>
</gene>
<feature type="compositionally biased region" description="Low complexity" evidence="3">
    <location>
        <begin position="1982"/>
        <end position="1993"/>
    </location>
</feature>
<evidence type="ECO:0000256" key="2">
    <source>
        <dbReference type="ARBA" id="ARBA00023242"/>
    </source>
</evidence>
<feature type="compositionally biased region" description="Low complexity" evidence="3">
    <location>
        <begin position="780"/>
        <end position="792"/>
    </location>
</feature>
<sequence>MKDEGRFAVPRASASASGEGEGAPQRRSVGEGNDHDASSPGPVPRVHVSPPCSGTSNPPFAACGAASAPSFSRPGLDQDEGDGAGQGDIRCFAPSSSHSVPGGSHPVLSSDPAPRPAAATAVAGDGEALASPSPASVSPSEPCSSSCSAPACAAAGSLPSLSSPSARQPQGAAPLRGGLPRTSSSAAFPAAPPPPPSSSSANSDRTGGATLCGGPRLSASGAAPAAGASPATHSPGRSAEAARPRGRGDSAHAAGTFFEKGSECAHLGAAPGGRGASPALVDGGGGYARESPATASPASLLSHSPFFASPLQGAGATGATAGSNRPQHPLVHASTPCWVKYGEEHYPEEAVPIEYQWVEDDGTCCCYVTDFLLYNKKGERLLQVETLDQDELADVALYGKLVHVALVHPPEALEARKHPTACQVYPHLLQQRRRQQNPRSRRNLQATPEDDGAAQASPRSPLAAGPRDGGDKSAGAERESAGRGGAEGDQTPIQGGREEGERKEDGKSAGDEGAGTSSLGGKKVFRKRGGMLHHPFITPKIPRAFRTFPVRVDLTEWTIDYGKSSSQTPYVWLISSLNRYYRLEKPAGRYAPVLQSLKYKFEVASRVIKQLSVDRLYPYQELVRHLTADSRLKKALAEKAPAEGPDKEKESRSGGRCSSSGDGGAKDGELEQPSQAACATGEDGEEAGGGGGDGAPSRKKARRQEAKENEKLSADEEEEDEEKEDGELASGKASSQQVSPRNGGLGSPENEEGSNADRLKEAFLSHPSSVAGDDFDDPAGADPSSSVLSPSSRLTPNSAHPSSASNLIGGDFGNLVLPPGLGSSSSLPLDPSSLFTSSKFISALAIKKNKNCHLLSLSDPDGTGVRTLPDGSRSPESPWGAPLAVEGCTEESLIEVFPFLESQVAAFEASTGVSGLLASPFMNALRARVFRWVGKMEGDSAVDEVPPLQQTTTPEIVGGRTSEGGLLSHQPDDVLLSLNEFGASCAAEGRHPSLSGSSIPFSGAAAGGLRGAGQGFLDSPPFGGDASAQGFFTGTRGGRRRGARGGRGRGAGGEGGVRGRGGRRFPRDSDASAFARLGGDYSRDIEGLGGLTDEDARGLRDGLDGRSRMEKGERLVKREGGDGREGDEDGATREGGGGGGDLSDEEESRKRVKREEDGRSGDREPWATKDETDPQRSMDTDEEEDKDEISTVPEWGIEGDPVDVKDELDLEAEDPAYARVPLPGSSFAPYEFPELLELQDFSRVFVEMLQLPNYPVDTLEAALLLSLSSSVAEEFSARAGWPPQTKGGSKKNARKQSAKIPQNTLPFIAASTSLAPAPEPFHFFSPSARVRREEVAAAAASGEGKGAAIKTGAALRDAAAMALAEAAKEEARESGSQGALQAAEEGEGDKADDANSGFEGEAKALDAKYTAATGRAGGEASREGGRTGDPEEERTDTDPQGGESDKAVGGPSQGEAGEVEATPSPPPAKQGNDDSPLPASISDSSSPAAPQEGASAAPERSSAGAAPPSSASQTPPSVGAACCSGPLAPFSSASLLRPSSFPVFLGDALFLRLVQLAFLHISDALSRHNKTGSSATGDPANPSADARAPLVSLLTAAAGAGTGGLVGSGSVAAAASGAAGGMDTPAAATWLGAGSPNGLCGSCSSGSAPERDSKVKGEEWSGDFGRWTALKKAGTERELEGAGSRLEGGKGGPAAASTKAVVGVAMKHFWRHAALGPKLRRLVPRHADEEEEEDGEKKTTARGDQEEAATRPRKSKAGERSREEDEAAEAEAPEDEAGEADGDVAVEEGETGKEARKERKEAKREASSFCESQGDAQLEDQEPEVLQMLNNAPRDLRLIDFLTWPLVLQRMLFDSLYTPRRVDVKKPRRRRAKNEEAPQNLEAESAENKAAKVEDDGEQAQDAANEDAEGESDAQALSSGHEEGEGGESAAQAEADMESKECSDNAASCPAAVKRRSSLSSAEDAGGAEEGPPSCTPPSPYAAEVSGSAAGEASMEEQGDSADKADAKAPPAEEVDGGAEVAEVQEGDAAADCGDPEEDKRVEEKRAATPKDERDGEDAEGEEGEENEQESEAGAKQEEGGAADGEETGHPETDPDAEEDREDEKEEPQEQDAGSAFGGARGRDKKRRRDGQEDGEEELDEQGRCRKTEKDVAQKADDEEAATPAEFKPQNARKKTRRTSSDVMGDEEGESGCKGRAGGEDEDEEDEEAEEEEFERLEWHLDDQKAAQCGILPSRAEAMAIALHDLRTHSDAAVPRRLQLLQWLIACIANGWMGKFFLDAKVEALFRARANTLRLRMASVAAGPPKPLGGPTGAAAGVKGEGGETEGAAASASPEAPVPPLSTATDDTAPVDAGERAEEPSAAAASSAKAEAPPAPSSSSSSPLPNDAGDGSVSSQSMPPGEPGGAAALRPRGARARRPQSRPRVR</sequence>
<evidence type="ECO:0000313" key="6">
    <source>
        <dbReference type="Proteomes" id="UP000224006"/>
    </source>
</evidence>
<feature type="region of interest" description="Disordered" evidence="3">
    <location>
        <begin position="858"/>
        <end position="879"/>
    </location>
</feature>
<accession>A0A2A9MCP2</accession>
<feature type="compositionally biased region" description="Basic and acidic residues" evidence="3">
    <location>
        <begin position="703"/>
        <end position="714"/>
    </location>
</feature>
<keyword evidence="2" id="KW-0539">Nucleus</keyword>
<feature type="compositionally biased region" description="Low complexity" evidence="3">
    <location>
        <begin position="2008"/>
        <end position="2032"/>
    </location>
</feature>
<feature type="compositionally biased region" description="Basic residues" evidence="3">
    <location>
        <begin position="431"/>
        <end position="442"/>
    </location>
</feature>
<dbReference type="OrthoDB" id="348511at2759"/>
<dbReference type="KEGG" id="bbes:BESB_058810"/>
<feature type="compositionally biased region" description="Acidic residues" evidence="3">
    <location>
        <begin position="2200"/>
        <end position="2213"/>
    </location>
</feature>
<protein>
    <recommendedName>
        <fullName evidence="4">RFTS domain-containing protein</fullName>
    </recommendedName>
</protein>
<dbReference type="GO" id="GO:0005634">
    <property type="term" value="C:nucleus"/>
    <property type="evidence" value="ECO:0007669"/>
    <property type="project" value="UniProtKB-SubCell"/>
</dbReference>
<feature type="compositionally biased region" description="Acidic residues" evidence="3">
    <location>
        <begin position="1895"/>
        <end position="1912"/>
    </location>
</feature>
<dbReference type="Pfam" id="PF12047">
    <property type="entry name" value="DNMT1-RFD"/>
    <property type="match status" value="1"/>
</dbReference>
<dbReference type="Proteomes" id="UP000224006">
    <property type="component" value="Chromosome V"/>
</dbReference>
<name>A0A2A9MCP2_BESBE</name>
<feature type="compositionally biased region" description="Basic and acidic residues" evidence="3">
    <location>
        <begin position="1420"/>
        <end position="1429"/>
    </location>
</feature>
<feature type="compositionally biased region" description="Low complexity" evidence="3">
    <location>
        <begin position="213"/>
        <end position="236"/>
    </location>
</feature>
<dbReference type="InterPro" id="IPR022702">
    <property type="entry name" value="Cytosine_MeTrfase1_RFD"/>
</dbReference>
<reference evidence="5 6" key="1">
    <citation type="submission" date="2017-09" db="EMBL/GenBank/DDBJ databases">
        <title>Genome sequencing of Besnoitia besnoiti strain Bb-Ger1.</title>
        <authorList>
            <person name="Schares G."/>
            <person name="Venepally P."/>
            <person name="Lorenzi H.A."/>
        </authorList>
    </citation>
    <scope>NUCLEOTIDE SEQUENCE [LARGE SCALE GENOMIC DNA]</scope>
    <source>
        <strain evidence="5 6">Bb-Ger1</strain>
    </source>
</reference>
<dbReference type="VEuPathDB" id="ToxoDB:BESB_058810"/>
<feature type="compositionally biased region" description="Basic and acidic residues" evidence="3">
    <location>
        <begin position="636"/>
        <end position="653"/>
    </location>
</feature>
<feature type="compositionally biased region" description="Acidic residues" evidence="3">
    <location>
        <begin position="2055"/>
        <end position="2071"/>
    </location>
</feature>
<feature type="compositionally biased region" description="Basic and acidic residues" evidence="3">
    <location>
        <begin position="1147"/>
        <end position="1179"/>
    </location>
</feature>
<dbReference type="RefSeq" id="XP_029219003.1">
    <property type="nucleotide sequence ID" value="XM_029364295.1"/>
</dbReference>
<feature type="region of interest" description="Disordered" evidence="3">
    <location>
        <begin position="2301"/>
        <end position="2426"/>
    </location>
</feature>
<feature type="compositionally biased region" description="Basic and acidic residues" evidence="3">
    <location>
        <begin position="1790"/>
        <end position="1806"/>
    </location>
</feature>
<feature type="compositionally biased region" description="Basic and acidic residues" evidence="3">
    <location>
        <begin position="28"/>
        <end position="37"/>
    </location>
</feature>
<feature type="region of interest" description="Disordered" evidence="3">
    <location>
        <begin position="1366"/>
        <end position="1519"/>
    </location>
</feature>
<feature type="compositionally biased region" description="Basic and acidic residues" evidence="3">
    <location>
        <begin position="1735"/>
        <end position="1763"/>
    </location>
</feature>
<evidence type="ECO:0000259" key="4">
    <source>
        <dbReference type="Pfam" id="PF12047"/>
    </source>
</evidence>
<proteinExistence type="predicted"/>
<feature type="compositionally biased region" description="Low complexity" evidence="3">
    <location>
        <begin position="94"/>
        <end position="107"/>
    </location>
</feature>
<feature type="compositionally biased region" description="Low complexity" evidence="3">
    <location>
        <begin position="1473"/>
        <end position="1517"/>
    </location>
</feature>
<feature type="domain" description="RFTS" evidence="4">
    <location>
        <begin position="555"/>
        <end position="626"/>
    </location>
</feature>
<keyword evidence="6" id="KW-1185">Reference proteome</keyword>
<evidence type="ECO:0000256" key="1">
    <source>
        <dbReference type="ARBA" id="ARBA00004123"/>
    </source>
</evidence>
<feature type="region of interest" description="Disordered" evidence="3">
    <location>
        <begin position="1031"/>
        <end position="1201"/>
    </location>
</feature>
<feature type="compositionally biased region" description="Basic residues" evidence="3">
    <location>
        <begin position="1288"/>
        <end position="1297"/>
    </location>
</feature>
<feature type="compositionally biased region" description="Basic and acidic residues" evidence="3">
    <location>
        <begin position="2141"/>
        <end position="2156"/>
    </location>
</feature>
<dbReference type="EMBL" id="NWUJ01000005">
    <property type="protein sequence ID" value="PFH34994.1"/>
    <property type="molecule type" value="Genomic_DNA"/>
</dbReference>
<feature type="region of interest" description="Disordered" evidence="3">
    <location>
        <begin position="1721"/>
        <end position="1822"/>
    </location>
</feature>
<dbReference type="GeneID" id="40310809"/>
<feature type="compositionally biased region" description="Basic and acidic residues" evidence="3">
    <location>
        <begin position="240"/>
        <end position="250"/>
    </location>
</feature>
<feature type="compositionally biased region" description="Acidic residues" evidence="3">
    <location>
        <begin position="1764"/>
        <end position="1789"/>
    </location>
</feature>